<dbReference type="PROSITE" id="PS51257">
    <property type="entry name" value="PROKAR_LIPOPROTEIN"/>
    <property type="match status" value="1"/>
</dbReference>
<evidence type="ECO:0000313" key="2">
    <source>
        <dbReference type="Proteomes" id="UP000326380"/>
    </source>
</evidence>
<dbReference type="AlphaFoldDB" id="A0A7L4ZW71"/>
<dbReference type="RefSeq" id="WP_151080745.1">
    <property type="nucleotide sequence ID" value="NZ_CP047647.1"/>
</dbReference>
<evidence type="ECO:0000313" key="1">
    <source>
        <dbReference type="EMBL" id="KAA9325589.1"/>
    </source>
</evidence>
<accession>A0A7L4ZW71</accession>
<reference evidence="1 2" key="1">
    <citation type="submission" date="2019-09" db="EMBL/GenBank/DDBJ databases">
        <title>Genome sequence of Hymenobacter sp. M3.</title>
        <authorList>
            <person name="Srinivasan S."/>
        </authorList>
    </citation>
    <scope>NUCLEOTIDE SEQUENCE [LARGE SCALE GENOMIC DNA]</scope>
    <source>
        <strain evidence="1 2">M3</strain>
    </source>
</reference>
<keyword evidence="2" id="KW-1185">Reference proteome</keyword>
<protein>
    <submittedName>
        <fullName evidence="1">Uncharacterized protein</fullName>
    </submittedName>
</protein>
<dbReference type="Proteomes" id="UP000326380">
    <property type="component" value="Unassembled WGS sequence"/>
</dbReference>
<organism evidence="1 2">
    <name type="scientific">Hymenobacter busanensis</name>
    <dbReference type="NCBI Taxonomy" id="2607656"/>
    <lineage>
        <taxon>Bacteria</taxon>
        <taxon>Pseudomonadati</taxon>
        <taxon>Bacteroidota</taxon>
        <taxon>Cytophagia</taxon>
        <taxon>Cytophagales</taxon>
        <taxon>Hymenobacteraceae</taxon>
        <taxon>Hymenobacter</taxon>
    </lineage>
</organism>
<proteinExistence type="predicted"/>
<sequence>MFVFSRRWFLPFVLVAAFACSEQKSTPAVEATAPTQPPPDTVATTTPEPAAAPVAADTSDVQDVAAFIAGLPVKSSSELRAYATRPEWQRFAADAEQSWRKYHSTRTDKIEAWAQQELDSVRRNSPVVFYPFSGPDFLNATTMLPGSSTYVLVGLEPVGSVPSRASLENPKLFNAIKTSLWSVLSFSFFSTNSMAVDLKSVELDGALPLIMLFAARTDHQVIDVRNVQLNRAGELASVDSVEVSAKPKPIPGVEINLRGPDGQEKKVYYFSADLSDWKLSQTNAAILRYVRSLGPLTTYVKSATYLMHKAYFSQVRNLILERSRYILQDDSGIAMKYFKPSDWHFTHYGTYRKPIPMFAMYYQPALTAAYQDSLNKAKPLPFGTGYNWRVNDSNLLLASRRGELLP</sequence>
<gene>
    <name evidence="1" type="ORF">F0P96_19880</name>
</gene>
<comment type="caution">
    <text evidence="1">The sequence shown here is derived from an EMBL/GenBank/DDBJ whole genome shotgun (WGS) entry which is preliminary data.</text>
</comment>
<dbReference type="EMBL" id="VTWU01000009">
    <property type="protein sequence ID" value="KAA9325589.1"/>
    <property type="molecule type" value="Genomic_DNA"/>
</dbReference>
<name>A0A7L4ZW71_9BACT</name>